<evidence type="ECO:0000313" key="2">
    <source>
        <dbReference type="Proteomes" id="UP000789901"/>
    </source>
</evidence>
<protein>
    <submittedName>
        <fullName evidence="1">42687_t:CDS:1</fullName>
    </submittedName>
</protein>
<organism evidence="1 2">
    <name type="scientific">Gigaspora margarita</name>
    <dbReference type="NCBI Taxonomy" id="4874"/>
    <lineage>
        <taxon>Eukaryota</taxon>
        <taxon>Fungi</taxon>
        <taxon>Fungi incertae sedis</taxon>
        <taxon>Mucoromycota</taxon>
        <taxon>Glomeromycotina</taxon>
        <taxon>Glomeromycetes</taxon>
        <taxon>Diversisporales</taxon>
        <taxon>Gigasporaceae</taxon>
        <taxon>Gigaspora</taxon>
    </lineage>
</organism>
<proteinExistence type="predicted"/>
<accession>A0ABN7XHJ0</accession>
<feature type="non-terminal residue" evidence="1">
    <location>
        <position position="1"/>
    </location>
</feature>
<gene>
    <name evidence="1" type="ORF">GMARGA_LOCUS43567</name>
</gene>
<name>A0ABN7XHJ0_GIGMA</name>
<keyword evidence="2" id="KW-1185">Reference proteome</keyword>
<comment type="caution">
    <text evidence="1">The sequence shown here is derived from an EMBL/GenBank/DDBJ whole genome shotgun (WGS) entry which is preliminary data.</text>
</comment>
<sequence length="135" mass="15690">KCLRNVNEFRLLYEGVSEDYLDPQNKEKGINTSAREFIGNLVYKLIREISEPTLYLYDNGHYGGVLFQCGGNDEIEENGYCVDCNNNQVRIVVNEVIQAAYPYAYYLSMLEEAEENKPFGIKHKQLDFATYFNNY</sequence>
<reference evidence="1 2" key="1">
    <citation type="submission" date="2021-06" db="EMBL/GenBank/DDBJ databases">
        <authorList>
            <person name="Kallberg Y."/>
            <person name="Tangrot J."/>
            <person name="Rosling A."/>
        </authorList>
    </citation>
    <scope>NUCLEOTIDE SEQUENCE [LARGE SCALE GENOMIC DNA]</scope>
    <source>
        <strain evidence="1 2">120-4 pot B 10/14</strain>
    </source>
</reference>
<evidence type="ECO:0000313" key="1">
    <source>
        <dbReference type="EMBL" id="CAG8854746.1"/>
    </source>
</evidence>
<dbReference type="Proteomes" id="UP000789901">
    <property type="component" value="Unassembled WGS sequence"/>
</dbReference>
<dbReference type="EMBL" id="CAJVQB010141906">
    <property type="protein sequence ID" value="CAG8854746.1"/>
    <property type="molecule type" value="Genomic_DNA"/>
</dbReference>